<comment type="pathway">
    <text evidence="1">Secondary metabolite metabolism; methylglyoxal degradation; (R)-lactate from methylglyoxal: step 1/2.</text>
</comment>
<evidence type="ECO:0000256" key="12">
    <source>
        <dbReference type="PIRSR" id="PIRSR604361-3"/>
    </source>
</evidence>
<keyword evidence="5 12" id="KW-0862">Zinc</keyword>
<dbReference type="InterPro" id="IPR018146">
    <property type="entry name" value="Glyoxalase_1_CS"/>
</dbReference>
<dbReference type="AlphaFoldDB" id="A0A6A4WQI3"/>
<accession>A0A6A4WQI3</accession>
<dbReference type="UniPathway" id="UPA00619">
    <property type="reaction ID" value="UER00675"/>
</dbReference>
<feature type="binding site" evidence="12">
    <location>
        <position position="92"/>
    </location>
    <ligand>
        <name>Zn(2+)</name>
        <dbReference type="ChEBI" id="CHEBI:29105"/>
        <note>ligand shared between dimeric partners</note>
    </ligand>
</feature>
<dbReference type="Proteomes" id="UP000440578">
    <property type="component" value="Unassembled WGS sequence"/>
</dbReference>
<dbReference type="PANTHER" id="PTHR10374:SF30">
    <property type="entry name" value="LACTOYLGLUTATHIONE LYASE"/>
    <property type="match status" value="1"/>
</dbReference>
<proteinExistence type="inferred from homology"/>
<evidence type="ECO:0000256" key="1">
    <source>
        <dbReference type="ARBA" id="ARBA00005008"/>
    </source>
</evidence>
<keyword evidence="4 12" id="KW-0479">Metal-binding</keyword>
<dbReference type="Pfam" id="PF00903">
    <property type="entry name" value="Glyoxalase"/>
    <property type="match status" value="1"/>
</dbReference>
<comment type="caution">
    <text evidence="14">The sequence shown here is derived from an EMBL/GenBank/DDBJ whole genome shotgun (WGS) entry which is preliminary data.</text>
</comment>
<dbReference type="NCBIfam" id="TIGR00068">
    <property type="entry name" value="glyox_I"/>
    <property type="match status" value="1"/>
</dbReference>
<dbReference type="GO" id="GO:0004462">
    <property type="term" value="F:lactoylglutathione lyase activity"/>
    <property type="evidence" value="ECO:0007669"/>
    <property type="project" value="UniProtKB-EC"/>
</dbReference>
<feature type="domain" description="VOC" evidence="13">
    <location>
        <begin position="23"/>
        <end position="171"/>
    </location>
</feature>
<evidence type="ECO:0000256" key="7">
    <source>
        <dbReference type="ARBA" id="ARBA00030291"/>
    </source>
</evidence>
<dbReference type="GO" id="GO:0046872">
    <property type="term" value="F:metal ion binding"/>
    <property type="evidence" value="ECO:0007669"/>
    <property type="project" value="UniProtKB-KW"/>
</dbReference>
<feature type="active site" description="Proton donor/acceptor" evidence="11">
    <location>
        <position position="167"/>
    </location>
</feature>
<evidence type="ECO:0000256" key="9">
    <source>
        <dbReference type="ARBA" id="ARBA00032460"/>
    </source>
</evidence>
<dbReference type="EMBL" id="VIIS01000379">
    <property type="protein sequence ID" value="KAF0309736.1"/>
    <property type="molecule type" value="Genomic_DNA"/>
</dbReference>
<comment type="similarity">
    <text evidence="2">Belongs to the glyoxalase I family.</text>
</comment>
<dbReference type="Gene3D" id="3.10.180.10">
    <property type="entry name" value="2,3-Dihydroxybiphenyl 1,2-Dioxygenase, domain 1"/>
    <property type="match status" value="1"/>
</dbReference>
<dbReference type="OrthoDB" id="16820at2759"/>
<evidence type="ECO:0000256" key="2">
    <source>
        <dbReference type="ARBA" id="ARBA00010363"/>
    </source>
</evidence>
<evidence type="ECO:0000256" key="8">
    <source>
        <dbReference type="ARBA" id="ARBA00030892"/>
    </source>
</evidence>
<dbReference type="InterPro" id="IPR004361">
    <property type="entry name" value="Glyoxalase_1"/>
</dbReference>
<evidence type="ECO:0000256" key="5">
    <source>
        <dbReference type="ARBA" id="ARBA00022833"/>
    </source>
</evidence>
<dbReference type="PANTHER" id="PTHR10374">
    <property type="entry name" value="LACTOYLGLUTATHIONE LYASE GLYOXALASE I"/>
    <property type="match status" value="1"/>
</dbReference>
<name>A0A6A4WQI3_AMPAM</name>
<gene>
    <name evidence="14" type="primary">GLX1</name>
    <name evidence="14" type="ORF">FJT64_019201</name>
</gene>
<comment type="cofactor">
    <cofactor evidence="12">
        <name>Zn(2+)</name>
        <dbReference type="ChEBI" id="CHEBI:29105"/>
    </cofactor>
    <text evidence="12">Binds 1 zinc ion per subunit. In the homodimer, two zinc ions are bound between subunits.</text>
</comment>
<dbReference type="SUPFAM" id="SSF54593">
    <property type="entry name" value="Glyoxalase/Bleomycin resistance protein/Dihydroxybiphenyl dioxygenase"/>
    <property type="match status" value="1"/>
</dbReference>
<protein>
    <recommendedName>
        <fullName evidence="3">lactoylglutathione lyase</fullName>
        <ecNumber evidence="3">4.4.1.5</ecNumber>
    </recommendedName>
    <alternativeName>
        <fullName evidence="8">Aldoketomutase</fullName>
    </alternativeName>
    <alternativeName>
        <fullName evidence="7">Ketone-aldehyde mutase</fullName>
    </alternativeName>
    <alternativeName>
        <fullName evidence="9">Methylglyoxalase</fullName>
    </alternativeName>
    <alternativeName>
        <fullName evidence="10">S-D-lactoylglutathione methylglyoxal lyase</fullName>
    </alternativeName>
</protein>
<sequence>MSLTDEEIAAVCSEPDPATAGTHLQHTMYRVKDAKVSLDFYTRVLGMQLLKRLHLQEAKVSLYLLGFEDAADIPSDPKERTRWCFGRRAVVELAHKWGTESDPKFTGYCSGNDPASNGYGHIALHVTDLKAACERFERLGVEFVVKPGTGLVKGIAFIKDPDGYWIEILTADGVADTFPEVD</sequence>
<keyword evidence="15" id="KW-1185">Reference proteome</keyword>
<dbReference type="InterPro" id="IPR004360">
    <property type="entry name" value="Glyas_Fos-R_dOase_dom"/>
</dbReference>
<evidence type="ECO:0000259" key="13">
    <source>
        <dbReference type="PROSITE" id="PS51819"/>
    </source>
</evidence>
<dbReference type="InterPro" id="IPR037523">
    <property type="entry name" value="VOC_core"/>
</dbReference>
<reference evidence="14 15" key="1">
    <citation type="submission" date="2019-07" db="EMBL/GenBank/DDBJ databases">
        <title>Draft genome assembly of a fouling barnacle, Amphibalanus amphitrite (Darwin, 1854): The first reference genome for Thecostraca.</title>
        <authorList>
            <person name="Kim W."/>
        </authorList>
    </citation>
    <scope>NUCLEOTIDE SEQUENCE [LARGE SCALE GENOMIC DNA]</scope>
    <source>
        <strain evidence="14">SNU_AA5</strain>
        <tissue evidence="14">Soma without cirri and trophi</tissue>
    </source>
</reference>
<organism evidence="14 15">
    <name type="scientific">Amphibalanus amphitrite</name>
    <name type="common">Striped barnacle</name>
    <name type="synonym">Balanus amphitrite</name>
    <dbReference type="NCBI Taxonomy" id="1232801"/>
    <lineage>
        <taxon>Eukaryota</taxon>
        <taxon>Metazoa</taxon>
        <taxon>Ecdysozoa</taxon>
        <taxon>Arthropoda</taxon>
        <taxon>Crustacea</taxon>
        <taxon>Multicrustacea</taxon>
        <taxon>Cirripedia</taxon>
        <taxon>Thoracica</taxon>
        <taxon>Thoracicalcarea</taxon>
        <taxon>Balanomorpha</taxon>
        <taxon>Balanoidea</taxon>
        <taxon>Balanidae</taxon>
        <taxon>Amphibalaninae</taxon>
        <taxon>Amphibalanus</taxon>
    </lineage>
</organism>
<dbReference type="CDD" id="cd07233">
    <property type="entry name" value="GlxI_Zn"/>
    <property type="match status" value="1"/>
</dbReference>
<feature type="binding site" evidence="12">
    <location>
        <position position="121"/>
    </location>
    <ligand>
        <name>Zn(2+)</name>
        <dbReference type="ChEBI" id="CHEBI:29105"/>
        <note>ligand shared between dimeric partners</note>
    </ligand>
</feature>
<dbReference type="PROSITE" id="PS00934">
    <property type="entry name" value="GLYOXALASE_I_1"/>
    <property type="match status" value="1"/>
</dbReference>
<keyword evidence="6 14" id="KW-0456">Lyase</keyword>
<feature type="binding site" evidence="12">
    <location>
        <position position="167"/>
    </location>
    <ligand>
        <name>Zn(2+)</name>
        <dbReference type="ChEBI" id="CHEBI:29105"/>
        <note>ligand shared between dimeric partners</note>
    </ligand>
</feature>
<evidence type="ECO:0000256" key="4">
    <source>
        <dbReference type="ARBA" id="ARBA00022723"/>
    </source>
</evidence>
<evidence type="ECO:0000256" key="10">
    <source>
        <dbReference type="ARBA" id="ARBA00033298"/>
    </source>
</evidence>
<dbReference type="InterPro" id="IPR029068">
    <property type="entry name" value="Glyas_Bleomycin-R_OHBP_Dase"/>
</dbReference>
<evidence type="ECO:0000256" key="6">
    <source>
        <dbReference type="ARBA" id="ARBA00023239"/>
    </source>
</evidence>
<evidence type="ECO:0000313" key="14">
    <source>
        <dbReference type="EMBL" id="KAF0309736.1"/>
    </source>
</evidence>
<evidence type="ECO:0000256" key="3">
    <source>
        <dbReference type="ARBA" id="ARBA00012081"/>
    </source>
</evidence>
<dbReference type="EC" id="4.4.1.5" evidence="3"/>
<dbReference type="PROSITE" id="PS51819">
    <property type="entry name" value="VOC"/>
    <property type="match status" value="1"/>
</dbReference>
<evidence type="ECO:0000313" key="15">
    <source>
        <dbReference type="Proteomes" id="UP000440578"/>
    </source>
</evidence>
<evidence type="ECO:0000256" key="11">
    <source>
        <dbReference type="PIRSR" id="PIRSR604361-1"/>
    </source>
</evidence>